<evidence type="ECO:0000313" key="2">
    <source>
        <dbReference type="Proteomes" id="UP000037696"/>
    </source>
</evidence>
<dbReference type="PANTHER" id="PTHR36922">
    <property type="entry name" value="BLL2446 PROTEIN"/>
    <property type="match status" value="1"/>
</dbReference>
<dbReference type="EMBL" id="LHQQ01000228">
    <property type="protein sequence ID" value="KOS38927.1"/>
    <property type="molecule type" value="Genomic_DNA"/>
</dbReference>
<name>A0A0M8NWR2_9EURO</name>
<reference evidence="1 2" key="1">
    <citation type="submission" date="2015-08" db="EMBL/GenBank/DDBJ databases">
        <title>Genome sequencing of Penicillium nordicum.</title>
        <authorList>
            <person name="Nguyen H.D."/>
            <person name="Seifert K.A."/>
        </authorList>
    </citation>
    <scope>NUCLEOTIDE SEQUENCE [LARGE SCALE GENOMIC DNA]</scope>
    <source>
        <strain evidence="1 2">DAOMC 185683</strain>
    </source>
</reference>
<sequence>MKPLSAQVVTATNIVSNALARAAVVEPPQQQEPDKTYEDIYKRLDRTLAGFEKADPAKIAIKEGKSFKAPIGRNVFDFTLEDYSAQFLIPNFYFQVVTTYETLMAKGVQIGSPDTLP</sequence>
<dbReference type="InterPro" id="IPR018531">
    <property type="entry name" value="DUF1993"/>
</dbReference>
<proteinExistence type="predicted"/>
<keyword evidence="2" id="KW-1185">Reference proteome</keyword>
<gene>
    <name evidence="1" type="ORF">ACN38_g10239</name>
</gene>
<dbReference type="PANTHER" id="PTHR36922:SF1">
    <property type="entry name" value="DUF1993 DOMAIN-CONTAINING PROTEIN"/>
    <property type="match status" value="1"/>
</dbReference>
<organism evidence="1 2">
    <name type="scientific">Penicillium nordicum</name>
    <dbReference type="NCBI Taxonomy" id="229535"/>
    <lineage>
        <taxon>Eukaryota</taxon>
        <taxon>Fungi</taxon>
        <taxon>Dikarya</taxon>
        <taxon>Ascomycota</taxon>
        <taxon>Pezizomycotina</taxon>
        <taxon>Eurotiomycetes</taxon>
        <taxon>Eurotiomycetidae</taxon>
        <taxon>Eurotiales</taxon>
        <taxon>Aspergillaceae</taxon>
        <taxon>Penicillium</taxon>
    </lineage>
</organism>
<dbReference type="Proteomes" id="UP000037696">
    <property type="component" value="Unassembled WGS sequence"/>
</dbReference>
<accession>A0A0M8NWR2</accession>
<dbReference type="Gene3D" id="1.20.120.450">
    <property type="entry name" value="dinb family like domain"/>
    <property type="match status" value="1"/>
</dbReference>
<evidence type="ECO:0000313" key="1">
    <source>
        <dbReference type="EMBL" id="KOS38927.1"/>
    </source>
</evidence>
<dbReference type="AlphaFoldDB" id="A0A0M8NWR2"/>
<protein>
    <submittedName>
        <fullName evidence="1">Uncharacterized protein</fullName>
    </submittedName>
</protein>
<comment type="caution">
    <text evidence="1">The sequence shown here is derived from an EMBL/GenBank/DDBJ whole genome shotgun (WGS) entry which is preliminary data.</text>
</comment>
<dbReference type="OrthoDB" id="3724345at2759"/>
<dbReference type="Pfam" id="PF09351">
    <property type="entry name" value="DUF1993"/>
    <property type="match status" value="1"/>
</dbReference>
<dbReference type="STRING" id="229535.A0A0M8NWR2"/>
<dbReference type="SUPFAM" id="SSF109854">
    <property type="entry name" value="DinB/YfiT-like putative metalloenzymes"/>
    <property type="match status" value="1"/>
</dbReference>
<dbReference type="InterPro" id="IPR034660">
    <property type="entry name" value="DinB/YfiT-like"/>
</dbReference>